<accession>A0A9Q1JN72</accession>
<dbReference type="EMBL" id="JAKOGI010001422">
    <property type="protein sequence ID" value="KAJ8425705.1"/>
    <property type="molecule type" value="Genomic_DNA"/>
</dbReference>
<dbReference type="Gene3D" id="1.10.510.10">
    <property type="entry name" value="Transferase(Phosphotransferase) domain 1"/>
    <property type="match status" value="1"/>
</dbReference>
<evidence type="ECO:0000256" key="5">
    <source>
        <dbReference type="ARBA" id="ARBA00022692"/>
    </source>
</evidence>
<evidence type="ECO:0000313" key="13">
    <source>
        <dbReference type="EMBL" id="KAJ8425705.1"/>
    </source>
</evidence>
<dbReference type="InterPro" id="IPR011009">
    <property type="entry name" value="Kinase-like_dom_sf"/>
</dbReference>
<keyword evidence="4" id="KW-0808">Transferase</keyword>
<evidence type="ECO:0000256" key="6">
    <source>
        <dbReference type="ARBA" id="ARBA00022741"/>
    </source>
</evidence>
<dbReference type="PANTHER" id="PTHR47982">
    <property type="entry name" value="PROLINE-RICH RECEPTOR-LIKE PROTEIN KINASE PERK4"/>
    <property type="match status" value="1"/>
</dbReference>
<reference evidence="13" key="1">
    <citation type="submission" date="2022-04" db="EMBL/GenBank/DDBJ databases">
        <title>Carnegiea gigantea Genome sequencing and assembly v2.</title>
        <authorList>
            <person name="Copetti D."/>
            <person name="Sanderson M.J."/>
            <person name="Burquez A."/>
            <person name="Wojciechowski M.F."/>
        </authorList>
    </citation>
    <scope>NUCLEOTIDE SEQUENCE</scope>
    <source>
        <strain evidence="13">SGP5-SGP5p</strain>
        <tissue evidence="13">Aerial part</tissue>
    </source>
</reference>
<dbReference type="AlphaFoldDB" id="A0A9Q1JN72"/>
<evidence type="ECO:0000256" key="8">
    <source>
        <dbReference type="ARBA" id="ARBA00022989"/>
    </source>
</evidence>
<dbReference type="InterPro" id="IPR008271">
    <property type="entry name" value="Ser/Thr_kinase_AS"/>
</dbReference>
<evidence type="ECO:0000256" key="10">
    <source>
        <dbReference type="ARBA" id="ARBA00047899"/>
    </source>
</evidence>
<comment type="catalytic activity">
    <reaction evidence="10">
        <text>L-threonyl-[protein] + ATP = O-phospho-L-threonyl-[protein] + ADP + H(+)</text>
        <dbReference type="Rhea" id="RHEA:46608"/>
        <dbReference type="Rhea" id="RHEA-COMP:11060"/>
        <dbReference type="Rhea" id="RHEA-COMP:11605"/>
        <dbReference type="ChEBI" id="CHEBI:15378"/>
        <dbReference type="ChEBI" id="CHEBI:30013"/>
        <dbReference type="ChEBI" id="CHEBI:30616"/>
        <dbReference type="ChEBI" id="CHEBI:61977"/>
        <dbReference type="ChEBI" id="CHEBI:456216"/>
        <dbReference type="EC" id="2.7.11.1"/>
    </reaction>
</comment>
<keyword evidence="8" id="KW-1133">Transmembrane helix</keyword>
<evidence type="ECO:0000256" key="4">
    <source>
        <dbReference type="ARBA" id="ARBA00022679"/>
    </source>
</evidence>
<dbReference type="OrthoDB" id="2013020at2759"/>
<evidence type="ECO:0000259" key="12">
    <source>
        <dbReference type="PROSITE" id="PS50011"/>
    </source>
</evidence>
<keyword evidence="3" id="KW-0418">Kinase</keyword>
<dbReference type="PROSITE" id="PS00108">
    <property type="entry name" value="PROTEIN_KINASE_ST"/>
    <property type="match status" value="1"/>
</dbReference>
<feature type="domain" description="Protein kinase" evidence="12">
    <location>
        <begin position="1"/>
        <end position="176"/>
    </location>
</feature>
<keyword evidence="3" id="KW-0723">Serine/threonine-protein kinase</keyword>
<dbReference type="SUPFAM" id="SSF56112">
    <property type="entry name" value="Protein kinase-like (PK-like)"/>
    <property type="match status" value="1"/>
</dbReference>
<organism evidence="13 14">
    <name type="scientific">Carnegiea gigantea</name>
    <dbReference type="NCBI Taxonomy" id="171969"/>
    <lineage>
        <taxon>Eukaryota</taxon>
        <taxon>Viridiplantae</taxon>
        <taxon>Streptophyta</taxon>
        <taxon>Embryophyta</taxon>
        <taxon>Tracheophyta</taxon>
        <taxon>Spermatophyta</taxon>
        <taxon>Magnoliopsida</taxon>
        <taxon>eudicotyledons</taxon>
        <taxon>Gunneridae</taxon>
        <taxon>Pentapetalae</taxon>
        <taxon>Caryophyllales</taxon>
        <taxon>Cactineae</taxon>
        <taxon>Cactaceae</taxon>
        <taxon>Cactoideae</taxon>
        <taxon>Echinocereeae</taxon>
        <taxon>Carnegiea</taxon>
    </lineage>
</organism>
<comment type="subcellular location">
    <subcellularLocation>
        <location evidence="1">Cell membrane</location>
        <topology evidence="1">Single-pass membrane protein</topology>
    </subcellularLocation>
</comment>
<comment type="caution">
    <text evidence="13">The sequence shown here is derived from an EMBL/GenBank/DDBJ whole genome shotgun (WGS) entry which is preliminary data.</text>
</comment>
<comment type="catalytic activity">
    <reaction evidence="11">
        <text>L-seryl-[protein] + ATP = O-phospho-L-seryl-[protein] + ADP + H(+)</text>
        <dbReference type="Rhea" id="RHEA:17989"/>
        <dbReference type="Rhea" id="RHEA-COMP:9863"/>
        <dbReference type="Rhea" id="RHEA-COMP:11604"/>
        <dbReference type="ChEBI" id="CHEBI:15378"/>
        <dbReference type="ChEBI" id="CHEBI:29999"/>
        <dbReference type="ChEBI" id="CHEBI:30616"/>
        <dbReference type="ChEBI" id="CHEBI:83421"/>
        <dbReference type="ChEBI" id="CHEBI:456216"/>
        <dbReference type="EC" id="2.7.11.1"/>
    </reaction>
</comment>
<name>A0A9Q1JN72_9CARY</name>
<evidence type="ECO:0000313" key="14">
    <source>
        <dbReference type="Proteomes" id="UP001153076"/>
    </source>
</evidence>
<gene>
    <name evidence="13" type="ORF">Cgig2_030558</name>
</gene>
<dbReference type="GO" id="GO:0004674">
    <property type="term" value="F:protein serine/threonine kinase activity"/>
    <property type="evidence" value="ECO:0007669"/>
    <property type="project" value="UniProtKB-KW"/>
</dbReference>
<proteinExistence type="predicted"/>
<dbReference type="EC" id="2.7.11.1" evidence="2"/>
<dbReference type="InterPro" id="IPR000719">
    <property type="entry name" value="Prot_kinase_dom"/>
</dbReference>
<keyword evidence="7" id="KW-0067">ATP-binding</keyword>
<protein>
    <recommendedName>
        <fullName evidence="2">non-specific serine/threonine protein kinase</fullName>
        <ecNumber evidence="2">2.7.11.1</ecNumber>
    </recommendedName>
</protein>
<evidence type="ECO:0000256" key="9">
    <source>
        <dbReference type="ARBA" id="ARBA00023136"/>
    </source>
</evidence>
<evidence type="ECO:0000256" key="1">
    <source>
        <dbReference type="ARBA" id="ARBA00004162"/>
    </source>
</evidence>
<evidence type="ECO:0000256" key="11">
    <source>
        <dbReference type="ARBA" id="ARBA00048679"/>
    </source>
</evidence>
<keyword evidence="6" id="KW-0547">Nucleotide-binding</keyword>
<dbReference type="InterPro" id="IPR047117">
    <property type="entry name" value="PERK1-13-like"/>
</dbReference>
<sequence>MCTTIGLDFLHNGCRPDIIHRDVKSPNILLNQHLSAKIADFGFSKILPDEYVSVLSTRSLGHLVMLTLSKSYSHSPSIATVTSGQLNERSDVYSFGVVLLELITGKGAIVSREKTLVKWAHACERGFGEHSGSTAPRVENRSSLWRATHLAMECVKLNAAERPAMNQTVSELKNCLAMERDARSPIGRHTKSMEIVGLSFSTVMGPTAR</sequence>
<keyword evidence="14" id="KW-1185">Reference proteome</keyword>
<keyword evidence="9" id="KW-0472">Membrane</keyword>
<evidence type="ECO:0000256" key="7">
    <source>
        <dbReference type="ARBA" id="ARBA00022840"/>
    </source>
</evidence>
<evidence type="ECO:0000256" key="2">
    <source>
        <dbReference type="ARBA" id="ARBA00012513"/>
    </source>
</evidence>
<dbReference type="Pfam" id="PF00069">
    <property type="entry name" value="Pkinase"/>
    <property type="match status" value="1"/>
</dbReference>
<dbReference type="PROSITE" id="PS50011">
    <property type="entry name" value="PROTEIN_KINASE_DOM"/>
    <property type="match status" value="1"/>
</dbReference>
<dbReference type="GO" id="GO:0005886">
    <property type="term" value="C:plasma membrane"/>
    <property type="evidence" value="ECO:0007669"/>
    <property type="project" value="UniProtKB-SubCell"/>
</dbReference>
<keyword evidence="5" id="KW-0812">Transmembrane</keyword>
<dbReference type="Proteomes" id="UP001153076">
    <property type="component" value="Unassembled WGS sequence"/>
</dbReference>
<dbReference type="GO" id="GO:0005524">
    <property type="term" value="F:ATP binding"/>
    <property type="evidence" value="ECO:0007669"/>
    <property type="project" value="UniProtKB-KW"/>
</dbReference>
<dbReference type="PANTHER" id="PTHR47982:SF70">
    <property type="entry name" value="PROTEIN KINASE SUPERFAMILY PROTEIN"/>
    <property type="match status" value="1"/>
</dbReference>
<evidence type="ECO:0000256" key="3">
    <source>
        <dbReference type="ARBA" id="ARBA00022527"/>
    </source>
</evidence>